<dbReference type="GO" id="GO:0005856">
    <property type="term" value="C:cytoskeleton"/>
    <property type="evidence" value="ECO:0007669"/>
    <property type="project" value="InterPro"/>
</dbReference>
<accession>A0A8S4QB29</accession>
<organism evidence="2 3">
    <name type="scientific">Owenia fusiformis</name>
    <name type="common">Polychaete worm</name>
    <dbReference type="NCBI Taxonomy" id="6347"/>
    <lineage>
        <taxon>Eukaryota</taxon>
        <taxon>Metazoa</taxon>
        <taxon>Spiralia</taxon>
        <taxon>Lophotrochozoa</taxon>
        <taxon>Annelida</taxon>
        <taxon>Polychaeta</taxon>
        <taxon>Sedentaria</taxon>
        <taxon>Canalipalpata</taxon>
        <taxon>Sabellida</taxon>
        <taxon>Oweniida</taxon>
        <taxon>Oweniidae</taxon>
        <taxon>Owenia</taxon>
    </lineage>
</organism>
<name>A0A8S4QB29_OWEFU</name>
<dbReference type="SUPFAM" id="SSF75399">
    <property type="entry name" value="Plakin repeat"/>
    <property type="match status" value="1"/>
</dbReference>
<evidence type="ECO:0000313" key="2">
    <source>
        <dbReference type="EMBL" id="CAH1802720.1"/>
    </source>
</evidence>
<comment type="caution">
    <text evidence="2">The sequence shown here is derived from an EMBL/GenBank/DDBJ whole genome shotgun (WGS) entry which is preliminary data.</text>
</comment>
<gene>
    <name evidence="2" type="ORF">OFUS_LOCUS26370</name>
</gene>
<proteinExistence type="predicted"/>
<dbReference type="Pfam" id="PF00681">
    <property type="entry name" value="Plectin"/>
    <property type="match status" value="1"/>
</dbReference>
<dbReference type="Gene3D" id="3.90.1290.10">
    <property type="entry name" value="Plakin repeat"/>
    <property type="match status" value="1"/>
</dbReference>
<protein>
    <submittedName>
        <fullName evidence="2">Uncharacterized protein</fullName>
    </submittedName>
</protein>
<dbReference type="OrthoDB" id="2250192at2759"/>
<reference evidence="2" key="1">
    <citation type="submission" date="2022-03" db="EMBL/GenBank/DDBJ databases">
        <authorList>
            <person name="Martin C."/>
        </authorList>
    </citation>
    <scope>NUCLEOTIDE SEQUENCE</scope>
</reference>
<dbReference type="AlphaFoldDB" id="A0A8S4QB29"/>
<evidence type="ECO:0000313" key="3">
    <source>
        <dbReference type="Proteomes" id="UP000749559"/>
    </source>
</evidence>
<feature type="compositionally biased region" description="Polar residues" evidence="1">
    <location>
        <begin position="1"/>
        <end position="18"/>
    </location>
</feature>
<dbReference type="Proteomes" id="UP000749559">
    <property type="component" value="Unassembled WGS sequence"/>
</dbReference>
<evidence type="ECO:0000256" key="1">
    <source>
        <dbReference type="SAM" id="MobiDB-lite"/>
    </source>
</evidence>
<dbReference type="InterPro" id="IPR035915">
    <property type="entry name" value="Plakin_repeat_sf"/>
</dbReference>
<keyword evidence="3" id="KW-1185">Reference proteome</keyword>
<sequence>MQQGLYNKQTGKLTNPSTGEELDLEEAIETGLIDAESSIVKDPTSGKNITLATAIQKGVIDAQTGSFTSEEISLDEAVAAKVVDDTDEEKPLMTLLDASSRD</sequence>
<feature type="region of interest" description="Disordered" evidence="1">
    <location>
        <begin position="1"/>
        <end position="21"/>
    </location>
</feature>
<dbReference type="EMBL" id="CAIIXF020000052">
    <property type="protein sequence ID" value="CAH1802720.1"/>
    <property type="molecule type" value="Genomic_DNA"/>
</dbReference>
<dbReference type="InterPro" id="IPR001101">
    <property type="entry name" value="Plectin_repeat"/>
</dbReference>
<dbReference type="SMART" id="SM00250">
    <property type="entry name" value="PLEC"/>
    <property type="match status" value="2"/>
</dbReference>